<dbReference type="AlphaFoldDB" id="A0A814YWJ2"/>
<evidence type="ECO:0000313" key="3">
    <source>
        <dbReference type="EMBL" id="CAF1235046.1"/>
    </source>
</evidence>
<evidence type="ECO:0000313" key="4">
    <source>
        <dbReference type="Proteomes" id="UP000663870"/>
    </source>
</evidence>
<sequence>MCLDNKNIQFNVNLTNEQRNQIIRDLDNFYDPSLFQILTHMRIQSQQYERLRNEQETKLGVLRNEKTYENEIIHLNQRYEILRNEKETNENEILRLKNEILHRKNELENEQLCQVENIIDNIIDKIENEEQKEKFEIKKKMKIMNMIKIVTCLWILIIEYRQFGNDIMINMKVEYISVIMKPNMWTIKAKINSIFSLLLNRFISLISIC</sequence>
<feature type="coiled-coil region" evidence="1">
    <location>
        <begin position="45"/>
        <end position="104"/>
    </location>
</feature>
<proteinExistence type="predicted"/>
<evidence type="ECO:0000313" key="2">
    <source>
        <dbReference type="EMBL" id="CAF1061959.1"/>
    </source>
</evidence>
<organism evidence="3 4">
    <name type="scientific">Rotaria sordida</name>
    <dbReference type="NCBI Taxonomy" id="392033"/>
    <lineage>
        <taxon>Eukaryota</taxon>
        <taxon>Metazoa</taxon>
        <taxon>Spiralia</taxon>
        <taxon>Gnathifera</taxon>
        <taxon>Rotifera</taxon>
        <taxon>Eurotatoria</taxon>
        <taxon>Bdelloidea</taxon>
        <taxon>Philodinida</taxon>
        <taxon>Philodinidae</taxon>
        <taxon>Rotaria</taxon>
    </lineage>
</organism>
<keyword evidence="4" id="KW-1185">Reference proteome</keyword>
<protein>
    <submittedName>
        <fullName evidence="3">Uncharacterized protein</fullName>
    </submittedName>
</protein>
<accession>A0A814YWJ2</accession>
<dbReference type="EMBL" id="CAJNOH010000507">
    <property type="protein sequence ID" value="CAF1061959.1"/>
    <property type="molecule type" value="Genomic_DNA"/>
</dbReference>
<comment type="caution">
    <text evidence="3">The sequence shown here is derived from an EMBL/GenBank/DDBJ whole genome shotgun (WGS) entry which is preliminary data.</text>
</comment>
<gene>
    <name evidence="3" type="ORF">JXQ802_LOCUS26158</name>
    <name evidence="2" type="ORF">PYM288_LOCUS17697</name>
</gene>
<reference evidence="3" key="1">
    <citation type="submission" date="2021-02" db="EMBL/GenBank/DDBJ databases">
        <authorList>
            <person name="Nowell W R."/>
        </authorList>
    </citation>
    <scope>NUCLEOTIDE SEQUENCE</scope>
</reference>
<dbReference type="Proteomes" id="UP000663870">
    <property type="component" value="Unassembled WGS sequence"/>
</dbReference>
<name>A0A814YWJ2_9BILA</name>
<keyword evidence="1" id="KW-0175">Coiled coil</keyword>
<evidence type="ECO:0000256" key="1">
    <source>
        <dbReference type="SAM" id="Coils"/>
    </source>
</evidence>
<dbReference type="Proteomes" id="UP000663854">
    <property type="component" value="Unassembled WGS sequence"/>
</dbReference>
<dbReference type="EMBL" id="CAJNOL010000906">
    <property type="protein sequence ID" value="CAF1235046.1"/>
    <property type="molecule type" value="Genomic_DNA"/>
</dbReference>